<accession>A0A1D3CYU6</accession>
<organism evidence="1 2">
    <name type="scientific">Cyclospora cayetanensis</name>
    <dbReference type="NCBI Taxonomy" id="88456"/>
    <lineage>
        <taxon>Eukaryota</taxon>
        <taxon>Sar</taxon>
        <taxon>Alveolata</taxon>
        <taxon>Apicomplexa</taxon>
        <taxon>Conoidasida</taxon>
        <taxon>Coccidia</taxon>
        <taxon>Eucoccidiorida</taxon>
        <taxon>Eimeriorina</taxon>
        <taxon>Eimeriidae</taxon>
        <taxon>Cyclospora</taxon>
    </lineage>
</organism>
<reference evidence="1 2" key="1">
    <citation type="journal article" date="2016" name="BMC Genomics">
        <title>Comparative genomics reveals Cyclospora cayetanensis possesses coccidia-like metabolism and invasion components but unique surface antigens.</title>
        <authorList>
            <person name="Liu S."/>
            <person name="Wang L."/>
            <person name="Zheng H."/>
            <person name="Xu Z."/>
            <person name="Roellig D.M."/>
            <person name="Li N."/>
            <person name="Frace M.A."/>
            <person name="Tang K."/>
            <person name="Arrowood M.J."/>
            <person name="Moss D.M."/>
            <person name="Zhang L."/>
            <person name="Feng Y."/>
            <person name="Xiao L."/>
        </authorList>
    </citation>
    <scope>NUCLEOTIDE SEQUENCE [LARGE SCALE GENOMIC DNA]</scope>
    <source>
        <strain evidence="1 2">CHN_HEN01</strain>
    </source>
</reference>
<keyword evidence="2" id="KW-1185">Reference proteome</keyword>
<name>A0A1D3CYU6_9EIME</name>
<dbReference type="Proteomes" id="UP000095192">
    <property type="component" value="Unassembled WGS sequence"/>
</dbReference>
<dbReference type="AlphaFoldDB" id="A0A1D3CYU6"/>
<protein>
    <submittedName>
        <fullName evidence="1">Uncharacterized protein</fullName>
    </submittedName>
</protein>
<proteinExistence type="predicted"/>
<evidence type="ECO:0000313" key="2">
    <source>
        <dbReference type="Proteomes" id="UP000095192"/>
    </source>
</evidence>
<dbReference type="VEuPathDB" id="ToxoDB:cyc_02567"/>
<sequence>MSKQLNNGIWPSGSRLLSRQKRRIKGRPNPFTGCGAVKGTTENIIAVEELSGAHSALGPLHSPGLKYVDE</sequence>
<evidence type="ECO:0000313" key="1">
    <source>
        <dbReference type="EMBL" id="OEH76368.1"/>
    </source>
</evidence>
<dbReference type="EMBL" id="JROU02001479">
    <property type="protein sequence ID" value="OEH76368.1"/>
    <property type="molecule type" value="Genomic_DNA"/>
</dbReference>
<dbReference type="InParanoid" id="A0A1D3CYU6"/>
<gene>
    <name evidence="1" type="ORF">cyc_02567</name>
</gene>
<comment type="caution">
    <text evidence="1">The sequence shown here is derived from an EMBL/GenBank/DDBJ whole genome shotgun (WGS) entry which is preliminary data.</text>
</comment>